<feature type="transmembrane region" description="Helical" evidence="2">
    <location>
        <begin position="113"/>
        <end position="132"/>
    </location>
</feature>
<keyword evidence="2" id="KW-0472">Membrane</keyword>
<gene>
    <name evidence="3" type="ORF">ACFP85_15150</name>
</gene>
<evidence type="ECO:0000256" key="1">
    <source>
        <dbReference type="ARBA" id="ARBA00022679"/>
    </source>
</evidence>
<dbReference type="Pfam" id="PF10011">
    <property type="entry name" value="DUF2254"/>
    <property type="match status" value="1"/>
</dbReference>
<dbReference type="RefSeq" id="WP_131257749.1">
    <property type="nucleotide sequence ID" value="NZ_JBHSUS010000001.1"/>
</dbReference>
<protein>
    <submittedName>
        <fullName evidence="3">DUF2254 domain-containing protein</fullName>
    </submittedName>
</protein>
<keyword evidence="2" id="KW-1133">Transmembrane helix</keyword>
<keyword evidence="4" id="KW-1185">Reference proteome</keyword>
<proteinExistence type="predicted"/>
<dbReference type="InterPro" id="IPR018723">
    <property type="entry name" value="DUF2254_membrane"/>
</dbReference>
<dbReference type="EMBL" id="JBHSUS010000001">
    <property type="protein sequence ID" value="MFC6441489.1"/>
    <property type="molecule type" value="Genomic_DNA"/>
</dbReference>
<feature type="transmembrane region" description="Helical" evidence="2">
    <location>
        <begin position="144"/>
        <end position="164"/>
    </location>
</feature>
<organism evidence="3 4">
    <name type="scientific">Pseudobowmanella zhangzhouensis</name>
    <dbReference type="NCBI Taxonomy" id="1537679"/>
    <lineage>
        <taxon>Bacteria</taxon>
        <taxon>Pseudomonadati</taxon>
        <taxon>Pseudomonadota</taxon>
        <taxon>Gammaproteobacteria</taxon>
        <taxon>Alteromonadales</taxon>
        <taxon>Alteromonadaceae</taxon>
    </lineage>
</organism>
<feature type="transmembrane region" description="Helical" evidence="2">
    <location>
        <begin position="67"/>
        <end position="92"/>
    </location>
</feature>
<evidence type="ECO:0000256" key="2">
    <source>
        <dbReference type="SAM" id="Phobius"/>
    </source>
</evidence>
<reference evidence="4" key="1">
    <citation type="journal article" date="2019" name="Int. J. Syst. Evol. Microbiol.">
        <title>The Global Catalogue of Microorganisms (GCM) 10K type strain sequencing project: providing services to taxonomists for standard genome sequencing and annotation.</title>
        <authorList>
            <consortium name="The Broad Institute Genomics Platform"/>
            <consortium name="The Broad Institute Genome Sequencing Center for Infectious Disease"/>
            <person name="Wu L."/>
            <person name="Ma J."/>
        </authorList>
    </citation>
    <scope>NUCLEOTIDE SEQUENCE [LARGE SCALE GENOMIC DNA]</scope>
    <source>
        <strain evidence="4">CGMCC 1.16031</strain>
    </source>
</reference>
<keyword evidence="1" id="KW-0808">Transferase</keyword>
<dbReference type="InterPro" id="IPR036566">
    <property type="entry name" value="PYNP-like_C_sf"/>
</dbReference>
<keyword evidence="2" id="KW-0812">Transmembrane</keyword>
<evidence type="ECO:0000313" key="3">
    <source>
        <dbReference type="EMBL" id="MFC6441489.1"/>
    </source>
</evidence>
<dbReference type="PROSITE" id="PS51257">
    <property type="entry name" value="PROKAR_LIPOPROTEIN"/>
    <property type="match status" value="1"/>
</dbReference>
<accession>A0ABW1XN85</accession>
<dbReference type="Proteomes" id="UP001596364">
    <property type="component" value="Unassembled WGS sequence"/>
</dbReference>
<name>A0ABW1XN85_9ALTE</name>
<comment type="caution">
    <text evidence="3">The sequence shown here is derived from an EMBL/GenBank/DDBJ whole genome shotgun (WGS) entry which is preliminary data.</text>
</comment>
<evidence type="ECO:0000313" key="4">
    <source>
        <dbReference type="Proteomes" id="UP001596364"/>
    </source>
</evidence>
<feature type="transmembrane region" description="Helical" evidence="2">
    <location>
        <begin position="21"/>
        <end position="43"/>
    </location>
</feature>
<sequence length="435" mass="48851">MKNLFGQQFILHQWERFRASYWFIPVCLMLISCSSAFVFISLIDRPDLPDWVQTIAPMIEQDAARQLLSTLASSIITATSIAFSMTIVALTMASAQFGPRLLRTFMLDKGTQWILGILLSSFLFCLIATHQLDSFAEFADARSLLVATAMLAMIIDIFGMIYFLHHIARFIQADQVIYRSYREFIGNINHLFPQPAAKSTIRVIADSLPQPTEFQHAVFAADCGYVEYIDYECLLQTHPDLIAGIEVFARSGDHIFTGHRLMTIHANLPVSDAHLADFAKQIRVGTNRTPIQDVEFAISQLVELALRALSPGINDPYSAMACLDKLTSACAAIGQLEFPAQSIVDTQSNSWLKRRTFTLEGVINTAYDQIRQASVCHVAMIIYQLQSLYSLRKAMPDTVQPLISAHCDAIFQLTDQQDFCGKDRRDIEEAYALAR</sequence>
<dbReference type="SUPFAM" id="SSF54680">
    <property type="entry name" value="Pyrimidine nucleoside phosphorylase C-terminal domain"/>
    <property type="match status" value="1"/>
</dbReference>